<feature type="transmembrane region" description="Helical" evidence="6">
    <location>
        <begin position="413"/>
        <end position="434"/>
    </location>
</feature>
<keyword evidence="5 6" id="KW-0472">Membrane</keyword>
<evidence type="ECO:0000256" key="4">
    <source>
        <dbReference type="ARBA" id="ARBA00022989"/>
    </source>
</evidence>
<evidence type="ECO:0000256" key="1">
    <source>
        <dbReference type="ARBA" id="ARBA00004651"/>
    </source>
</evidence>
<feature type="transmembrane region" description="Helical" evidence="6">
    <location>
        <begin position="488"/>
        <end position="509"/>
    </location>
</feature>
<feature type="transmembrane region" description="Helical" evidence="6">
    <location>
        <begin position="324"/>
        <end position="345"/>
    </location>
</feature>
<feature type="transmembrane region" description="Helical" evidence="6">
    <location>
        <begin position="292"/>
        <end position="312"/>
    </location>
</feature>
<feature type="transmembrane region" description="Helical" evidence="6">
    <location>
        <begin position="387"/>
        <end position="407"/>
    </location>
</feature>
<feature type="transmembrane region" description="Helical" evidence="6">
    <location>
        <begin position="50"/>
        <end position="70"/>
    </location>
</feature>
<keyword evidence="2" id="KW-1003">Cell membrane</keyword>
<keyword evidence="4 6" id="KW-1133">Transmembrane helix</keyword>
<sequence length="537" mass="59123">MKEQSTAKGFAILSMATILGKILSLLYLPFLVKILGGSGTYAIYYAAYQIYVFVYVLTNAGIPVAISKLVSEFIAVKNYRDAVKSFKMSRFMLIIIGSVMSVILFFASRLFSNLMKVPQSYLAVMALSPAILCTSVSSAYRGYFQGRGNMTPTAVSQLLEQILNTVLSLVFAALLFKYGEAAACAGATVGTTVGAFVSAIYLVATYEKNKHFRVPKEYYEKQTIKHTNKQIAYKIANYGIPITLCIGMQNAGNLIDTGNTMSRLLAGGLKYNLARSLFGTIGQYQTLMNVPIAIISSLAVTILPSISASAAIKDKKVLTQKINYAFRVCFLIAIPSAVGFSVMSLPVYRVLFPIQGFRLMFLGSEVLIFMSLVQIQTSILQGVGKIYNVTIYSIIGIVVKIISNYILIAIPSINVYGIIIGSILGYSTTIFLNYRLMRKSMRIKIKMLRHAVKPLVASIIMGGVVCLVYSTINFIMQLVIKKVYLDNLIALIFAAAAGMFVYFLFLALIRGIRKSDLDSFPNKIKRFIPKSIMAIVR</sequence>
<evidence type="ECO:0000256" key="2">
    <source>
        <dbReference type="ARBA" id="ARBA00022475"/>
    </source>
</evidence>
<keyword evidence="8" id="KW-1185">Reference proteome</keyword>
<name>A0ABW8TIC5_9CLOT</name>
<feature type="transmembrane region" description="Helical" evidence="6">
    <location>
        <begin position="161"/>
        <end position="179"/>
    </location>
</feature>
<proteinExistence type="predicted"/>
<evidence type="ECO:0000256" key="5">
    <source>
        <dbReference type="ARBA" id="ARBA00023136"/>
    </source>
</evidence>
<comment type="caution">
    <text evidence="7">The sequence shown here is derived from an EMBL/GenBank/DDBJ whole genome shotgun (WGS) entry which is preliminary data.</text>
</comment>
<dbReference type="CDD" id="cd13124">
    <property type="entry name" value="MATE_SpoVB_like"/>
    <property type="match status" value="1"/>
</dbReference>
<evidence type="ECO:0000256" key="3">
    <source>
        <dbReference type="ARBA" id="ARBA00022692"/>
    </source>
</evidence>
<evidence type="ECO:0000313" key="8">
    <source>
        <dbReference type="Proteomes" id="UP001623592"/>
    </source>
</evidence>
<gene>
    <name evidence="7" type="ORF">ACJDT4_17975</name>
</gene>
<feature type="transmembrane region" description="Helical" evidence="6">
    <location>
        <begin position="455"/>
        <end position="476"/>
    </location>
</feature>
<accession>A0ABW8TIC5</accession>
<feature type="transmembrane region" description="Helical" evidence="6">
    <location>
        <begin position="12"/>
        <end position="30"/>
    </location>
</feature>
<comment type="subcellular location">
    <subcellularLocation>
        <location evidence="1">Cell membrane</location>
        <topology evidence="1">Multi-pass membrane protein</topology>
    </subcellularLocation>
</comment>
<reference evidence="7 8" key="1">
    <citation type="submission" date="2024-11" db="EMBL/GenBank/DDBJ databases">
        <authorList>
            <person name="Heng Y.C."/>
            <person name="Lim A.C.H."/>
            <person name="Lee J.K.Y."/>
            <person name="Kittelmann S."/>
        </authorList>
    </citation>
    <scope>NUCLEOTIDE SEQUENCE [LARGE SCALE GENOMIC DNA]</scope>
    <source>
        <strain evidence="7 8">WILCCON 0114</strain>
    </source>
</reference>
<evidence type="ECO:0000313" key="7">
    <source>
        <dbReference type="EMBL" id="MFL0252306.1"/>
    </source>
</evidence>
<feature type="transmembrane region" description="Helical" evidence="6">
    <location>
        <begin position="357"/>
        <end position="375"/>
    </location>
</feature>
<feature type="transmembrane region" description="Helical" evidence="6">
    <location>
        <begin position="185"/>
        <end position="204"/>
    </location>
</feature>
<dbReference type="InterPro" id="IPR050833">
    <property type="entry name" value="Poly_Biosynth_Transport"/>
</dbReference>
<dbReference type="PIRSF" id="PIRSF038958">
    <property type="entry name" value="PG_synth_SpoVB"/>
    <property type="match status" value="1"/>
</dbReference>
<dbReference type="InterPro" id="IPR002797">
    <property type="entry name" value="Polysacc_synth"/>
</dbReference>
<feature type="transmembrane region" description="Helical" evidence="6">
    <location>
        <begin position="91"/>
        <end position="108"/>
    </location>
</feature>
<dbReference type="Pfam" id="PF01943">
    <property type="entry name" value="Polysacc_synt"/>
    <property type="match status" value="1"/>
</dbReference>
<evidence type="ECO:0000256" key="6">
    <source>
        <dbReference type="SAM" id="Phobius"/>
    </source>
</evidence>
<organism evidence="7 8">
    <name type="scientific">Clostridium neuense</name>
    <dbReference type="NCBI Taxonomy" id="1728934"/>
    <lineage>
        <taxon>Bacteria</taxon>
        <taxon>Bacillati</taxon>
        <taxon>Bacillota</taxon>
        <taxon>Clostridia</taxon>
        <taxon>Eubacteriales</taxon>
        <taxon>Clostridiaceae</taxon>
        <taxon>Clostridium</taxon>
    </lineage>
</organism>
<dbReference type="PANTHER" id="PTHR30250:SF21">
    <property type="entry name" value="LIPID II FLIPPASE MURJ"/>
    <property type="match status" value="1"/>
</dbReference>
<dbReference type="InterPro" id="IPR024923">
    <property type="entry name" value="PG_synth_SpoVB"/>
</dbReference>
<keyword evidence="3 6" id="KW-0812">Transmembrane</keyword>
<protein>
    <submittedName>
        <fullName evidence="7">Polysaccharide biosynthesis C-terminal domain-containing protein</fullName>
    </submittedName>
</protein>
<dbReference type="PANTHER" id="PTHR30250">
    <property type="entry name" value="PST FAMILY PREDICTED COLANIC ACID TRANSPORTER"/>
    <property type="match status" value="1"/>
</dbReference>
<dbReference type="Proteomes" id="UP001623592">
    <property type="component" value="Unassembled WGS sequence"/>
</dbReference>
<feature type="transmembrane region" description="Helical" evidence="6">
    <location>
        <begin position="120"/>
        <end position="140"/>
    </location>
</feature>
<dbReference type="EMBL" id="JBJIAA010000016">
    <property type="protein sequence ID" value="MFL0252306.1"/>
    <property type="molecule type" value="Genomic_DNA"/>
</dbReference>
<dbReference type="RefSeq" id="WP_406788963.1">
    <property type="nucleotide sequence ID" value="NZ_JBJIAA010000016.1"/>
</dbReference>